<reference evidence="12" key="1">
    <citation type="submission" date="2023-12" db="EMBL/GenBank/DDBJ databases">
        <title>Novel isolates from deep terrestrial aquifers shed light on the physiology and ecology of the class Limnochordia.</title>
        <authorList>
            <person name="Karnachuk O.V."/>
            <person name="Lukina A.P."/>
            <person name="Avakyan M.R."/>
            <person name="Kadnikov V."/>
            <person name="Begmatov S."/>
            <person name="Beletsky A.V."/>
            <person name="Mardanov A.V."/>
            <person name="Ravin N.V."/>
        </authorList>
    </citation>
    <scope>NUCLEOTIDE SEQUENCE [LARGE SCALE GENOMIC DNA]</scope>
    <source>
        <strain evidence="12">LN</strain>
    </source>
</reference>
<sequence length="102" mass="11437">MAFVIAEPCIDTKDTSCVEVCPVDCIHPGKSEGQYDEVQQLYIDPDECIDCGACEPACPVEAIFPEDEVPEQWKSYIEKNADWYKLSAEEFEAKWGSPGRKA</sequence>
<dbReference type="SUPFAM" id="SSF54862">
    <property type="entry name" value="4Fe-4S ferredoxins"/>
    <property type="match status" value="1"/>
</dbReference>
<evidence type="ECO:0000313" key="11">
    <source>
        <dbReference type="EMBL" id="WRP15528.1"/>
    </source>
</evidence>
<dbReference type="InterPro" id="IPR017900">
    <property type="entry name" value="4Fe4S_Fe_S_CS"/>
</dbReference>
<evidence type="ECO:0000313" key="12">
    <source>
        <dbReference type="Proteomes" id="UP001333102"/>
    </source>
</evidence>
<evidence type="ECO:0000256" key="9">
    <source>
        <dbReference type="RuleBase" id="RU365098"/>
    </source>
</evidence>
<evidence type="ECO:0000256" key="4">
    <source>
        <dbReference type="ARBA" id="ARBA00022485"/>
    </source>
</evidence>
<dbReference type="EMBL" id="CP141614">
    <property type="protein sequence ID" value="WRP15528.1"/>
    <property type="molecule type" value="Genomic_DNA"/>
</dbReference>
<comment type="function">
    <text evidence="9">Ferredoxins are iron-sulfur proteins that transfer electrons in a wide variety of metabolic reactions.</text>
</comment>
<accession>A0ABZ1BSJ0</accession>
<dbReference type="Pfam" id="PF12838">
    <property type="entry name" value="Fer4_7"/>
    <property type="match status" value="1"/>
</dbReference>
<dbReference type="InterPro" id="IPR017896">
    <property type="entry name" value="4Fe4S_Fe-S-bd"/>
</dbReference>
<comment type="cofactor">
    <cofactor evidence="1">
        <name>[3Fe-4S] cluster</name>
        <dbReference type="ChEBI" id="CHEBI:21137"/>
    </cofactor>
</comment>
<evidence type="ECO:0000256" key="6">
    <source>
        <dbReference type="ARBA" id="ARBA00022982"/>
    </source>
</evidence>
<dbReference type="PRINTS" id="PR00354">
    <property type="entry name" value="7FE8SFRDOXIN"/>
</dbReference>
<protein>
    <recommendedName>
        <fullName evidence="9">Ferredoxin</fullName>
    </recommendedName>
</protein>
<keyword evidence="12" id="KW-1185">Reference proteome</keyword>
<dbReference type="PROSITE" id="PS00198">
    <property type="entry name" value="4FE4S_FER_1"/>
    <property type="match status" value="1"/>
</dbReference>
<organism evidence="11 12">
    <name type="scientific">Geochorda subterranea</name>
    <dbReference type="NCBI Taxonomy" id="3109564"/>
    <lineage>
        <taxon>Bacteria</taxon>
        <taxon>Bacillati</taxon>
        <taxon>Bacillota</taxon>
        <taxon>Limnochordia</taxon>
        <taxon>Limnochordales</taxon>
        <taxon>Geochordaceae</taxon>
        <taxon>Geochorda</taxon>
    </lineage>
</organism>
<dbReference type="InterPro" id="IPR000813">
    <property type="entry name" value="7Fe_ferredoxin"/>
</dbReference>
<gene>
    <name evidence="11" type="ORF">VLY81_05015</name>
</gene>
<keyword evidence="8 9" id="KW-0411">Iron-sulfur</keyword>
<dbReference type="PANTHER" id="PTHR42859">
    <property type="entry name" value="OXIDOREDUCTASE"/>
    <property type="match status" value="1"/>
</dbReference>
<proteinExistence type="predicted"/>
<dbReference type="Gene3D" id="3.30.70.20">
    <property type="match status" value="1"/>
</dbReference>
<name>A0ABZ1BSJ0_9FIRM</name>
<dbReference type="Proteomes" id="UP001333102">
    <property type="component" value="Chromosome"/>
</dbReference>
<evidence type="ECO:0000259" key="10">
    <source>
        <dbReference type="PROSITE" id="PS51379"/>
    </source>
</evidence>
<keyword evidence="6 9" id="KW-0249">Electron transport</keyword>
<evidence type="ECO:0000256" key="3">
    <source>
        <dbReference type="ARBA" id="ARBA00022448"/>
    </source>
</evidence>
<dbReference type="PROSITE" id="PS51379">
    <property type="entry name" value="4FE4S_FER_2"/>
    <property type="match status" value="1"/>
</dbReference>
<dbReference type="RefSeq" id="WP_324669936.1">
    <property type="nucleotide sequence ID" value="NZ_CP141614.1"/>
</dbReference>
<comment type="cofactor">
    <cofactor evidence="2 9">
        <name>[4Fe-4S] cluster</name>
        <dbReference type="ChEBI" id="CHEBI:49883"/>
    </cofactor>
</comment>
<evidence type="ECO:0000256" key="5">
    <source>
        <dbReference type="ARBA" id="ARBA00022723"/>
    </source>
</evidence>
<evidence type="ECO:0000256" key="2">
    <source>
        <dbReference type="ARBA" id="ARBA00001966"/>
    </source>
</evidence>
<dbReference type="PANTHER" id="PTHR42859:SF2">
    <property type="entry name" value="FERREDOXIN"/>
    <property type="match status" value="1"/>
</dbReference>
<keyword evidence="5 9" id="KW-0479">Metal-binding</keyword>
<dbReference type="InterPro" id="IPR050294">
    <property type="entry name" value="RnfB_subfamily"/>
</dbReference>
<feature type="domain" description="4Fe-4S ferredoxin-type" evidence="10">
    <location>
        <begin position="39"/>
        <end position="68"/>
    </location>
</feature>
<evidence type="ECO:0000256" key="7">
    <source>
        <dbReference type="ARBA" id="ARBA00023004"/>
    </source>
</evidence>
<keyword evidence="7 9" id="KW-0408">Iron</keyword>
<evidence type="ECO:0000256" key="8">
    <source>
        <dbReference type="ARBA" id="ARBA00023014"/>
    </source>
</evidence>
<keyword evidence="3 9" id="KW-0813">Transport</keyword>
<evidence type="ECO:0000256" key="1">
    <source>
        <dbReference type="ARBA" id="ARBA00001927"/>
    </source>
</evidence>
<keyword evidence="4 9" id="KW-0004">4Fe-4S</keyword>